<feature type="compositionally biased region" description="Basic and acidic residues" evidence="1">
    <location>
        <begin position="1"/>
        <end position="26"/>
    </location>
</feature>
<dbReference type="RefSeq" id="XP_060410334.1">
    <property type="nucleotide sequence ID" value="XM_060552715.1"/>
</dbReference>
<name>A0AAD8PR67_9PEZI</name>
<protein>
    <submittedName>
        <fullName evidence="3">Uncharacterized protein</fullName>
    </submittedName>
</protein>
<keyword evidence="4" id="KW-1185">Reference proteome</keyword>
<feature type="region of interest" description="Disordered" evidence="1">
    <location>
        <begin position="1"/>
        <end position="30"/>
    </location>
</feature>
<comment type="caution">
    <text evidence="3">The sequence shown here is derived from an EMBL/GenBank/DDBJ whole genome shotgun (WGS) entry which is preliminary data.</text>
</comment>
<evidence type="ECO:0000313" key="3">
    <source>
        <dbReference type="EMBL" id="KAK1579183.1"/>
    </source>
</evidence>
<feature type="transmembrane region" description="Helical" evidence="2">
    <location>
        <begin position="134"/>
        <end position="156"/>
    </location>
</feature>
<reference evidence="3" key="1">
    <citation type="submission" date="2021-06" db="EMBL/GenBank/DDBJ databases">
        <title>Comparative genomics, transcriptomics and evolutionary studies reveal genomic signatures of adaptation to plant cell wall in hemibiotrophic fungi.</title>
        <authorList>
            <consortium name="DOE Joint Genome Institute"/>
            <person name="Baroncelli R."/>
            <person name="Diaz J.F."/>
            <person name="Benocci T."/>
            <person name="Peng M."/>
            <person name="Battaglia E."/>
            <person name="Haridas S."/>
            <person name="Andreopoulos W."/>
            <person name="Labutti K."/>
            <person name="Pangilinan J."/>
            <person name="Floch G.L."/>
            <person name="Makela M.R."/>
            <person name="Henrissat B."/>
            <person name="Grigoriev I.V."/>
            <person name="Crouch J.A."/>
            <person name="De Vries R.P."/>
            <person name="Sukno S.A."/>
            <person name="Thon M.R."/>
        </authorList>
    </citation>
    <scope>NUCLEOTIDE SEQUENCE</scope>
    <source>
        <strain evidence="3">CBS 125086</strain>
    </source>
</reference>
<dbReference type="Proteomes" id="UP001230504">
    <property type="component" value="Unassembled WGS sequence"/>
</dbReference>
<evidence type="ECO:0000313" key="4">
    <source>
        <dbReference type="Proteomes" id="UP001230504"/>
    </source>
</evidence>
<organism evidence="3 4">
    <name type="scientific">Colletotrichum navitas</name>
    <dbReference type="NCBI Taxonomy" id="681940"/>
    <lineage>
        <taxon>Eukaryota</taxon>
        <taxon>Fungi</taxon>
        <taxon>Dikarya</taxon>
        <taxon>Ascomycota</taxon>
        <taxon>Pezizomycotina</taxon>
        <taxon>Sordariomycetes</taxon>
        <taxon>Hypocreomycetidae</taxon>
        <taxon>Glomerellales</taxon>
        <taxon>Glomerellaceae</taxon>
        <taxon>Colletotrichum</taxon>
        <taxon>Colletotrichum graminicola species complex</taxon>
    </lineage>
</organism>
<dbReference type="AlphaFoldDB" id="A0AAD8PR67"/>
<evidence type="ECO:0000256" key="2">
    <source>
        <dbReference type="SAM" id="Phobius"/>
    </source>
</evidence>
<accession>A0AAD8PR67</accession>
<keyword evidence="2" id="KW-0812">Transmembrane</keyword>
<keyword evidence="2" id="KW-0472">Membrane</keyword>
<dbReference type="EMBL" id="JAHLJV010000070">
    <property type="protein sequence ID" value="KAK1579183.1"/>
    <property type="molecule type" value="Genomic_DNA"/>
</dbReference>
<gene>
    <name evidence="3" type="ORF">LY79DRAFT_358180</name>
</gene>
<evidence type="ECO:0000256" key="1">
    <source>
        <dbReference type="SAM" id="MobiDB-lite"/>
    </source>
</evidence>
<keyword evidence="2" id="KW-1133">Transmembrane helix</keyword>
<proteinExistence type="predicted"/>
<dbReference type="GeneID" id="85436955"/>
<sequence length="215" mass="23713">MSEHGGQEPRQKERGRERERERERKPPGFARSASVACRDVCADSMPYPRSRRLPCAIAIWMTGEQSGLFFPFSFLVFPSNRCCCCCCCKQTAQGCGIRPRGTGQRAARRADPGAAGWRPRGMDRGWGVMDWWNVIYWGFGRFAVVVVVVVVVVMSFPPPPFSSPLELESLGGLGCGGRTGEACWGNEPRGPFWEGIDANLALGCSPQYAVRTLCV</sequence>